<dbReference type="SUPFAM" id="SSF74853">
    <property type="entry name" value="Lamin A/C globular tail domain"/>
    <property type="match status" value="1"/>
</dbReference>
<dbReference type="PROSITE" id="PS51841">
    <property type="entry name" value="LTD"/>
    <property type="match status" value="1"/>
</dbReference>
<dbReference type="PANTHER" id="PTHR47012">
    <property type="entry name" value="LAMIN TAIL DOMAIN-CONTAINING PROTEIN 1"/>
    <property type="match status" value="1"/>
</dbReference>
<evidence type="ECO:0000313" key="4">
    <source>
        <dbReference type="Proteomes" id="UP000308267"/>
    </source>
</evidence>
<accession>A0A4S2LTE9</accession>
<dbReference type="STRING" id="147828.A0A4S2LTE9"/>
<dbReference type="AlphaFoldDB" id="A0A4S2LTE9"/>
<evidence type="ECO:0000259" key="2">
    <source>
        <dbReference type="PROSITE" id="PS51841"/>
    </source>
</evidence>
<dbReference type="Proteomes" id="UP000308267">
    <property type="component" value="Unassembled WGS sequence"/>
</dbReference>
<feature type="domain" description="LTD" evidence="2">
    <location>
        <begin position="251"/>
        <end position="366"/>
    </location>
</feature>
<dbReference type="OrthoDB" id="102442at2759"/>
<protein>
    <recommendedName>
        <fullName evidence="2">LTD domain-containing protein</fullName>
    </recommendedName>
</protein>
<dbReference type="GO" id="GO:0005737">
    <property type="term" value="C:cytoplasm"/>
    <property type="evidence" value="ECO:0007669"/>
    <property type="project" value="TreeGrafter"/>
</dbReference>
<evidence type="ECO:0000313" key="3">
    <source>
        <dbReference type="EMBL" id="TGZ67095.1"/>
    </source>
</evidence>
<comment type="caution">
    <text evidence="3">The sequence shown here is derived from an EMBL/GenBank/DDBJ whole genome shotgun (WGS) entry which is preliminary data.</text>
</comment>
<dbReference type="InterPro" id="IPR001322">
    <property type="entry name" value="Lamin_tail_dom"/>
</dbReference>
<dbReference type="InterPro" id="IPR036415">
    <property type="entry name" value="Lamin_tail_dom_sf"/>
</dbReference>
<dbReference type="GO" id="GO:0005635">
    <property type="term" value="C:nuclear envelope"/>
    <property type="evidence" value="ECO:0007669"/>
    <property type="project" value="TreeGrafter"/>
</dbReference>
<name>A0A4S2LTE9_OPIFE</name>
<reference evidence="3 4" key="1">
    <citation type="journal article" date="2019" name="BMC Genomics">
        <title>New insights from Opisthorchis felineus genome: update on genomics of the epidemiologically important liver flukes.</title>
        <authorList>
            <person name="Ershov N.I."/>
            <person name="Mordvinov V.A."/>
            <person name="Prokhortchouk E.B."/>
            <person name="Pakharukova M.Y."/>
            <person name="Gunbin K.V."/>
            <person name="Ustyantsev K."/>
            <person name="Genaev M.A."/>
            <person name="Blinov A.G."/>
            <person name="Mazur A."/>
            <person name="Boulygina E."/>
            <person name="Tsygankova S."/>
            <person name="Khrameeva E."/>
            <person name="Chekanov N."/>
            <person name="Fan G."/>
            <person name="Xiao A."/>
            <person name="Zhang H."/>
            <person name="Xu X."/>
            <person name="Yang H."/>
            <person name="Solovyev V."/>
            <person name="Lee S.M."/>
            <person name="Liu X."/>
            <person name="Afonnikov D.A."/>
            <person name="Skryabin K.G."/>
        </authorList>
    </citation>
    <scope>NUCLEOTIDE SEQUENCE [LARGE SCALE GENOMIC DNA]</scope>
    <source>
        <strain evidence="3">AK-0245</strain>
        <tissue evidence="3">Whole organism</tissue>
    </source>
</reference>
<dbReference type="Pfam" id="PF00932">
    <property type="entry name" value="LTD"/>
    <property type="match status" value="1"/>
</dbReference>
<gene>
    <name evidence="3" type="ORF">CRM22_004972</name>
</gene>
<evidence type="ECO:0000256" key="1">
    <source>
        <dbReference type="SAM" id="Coils"/>
    </source>
</evidence>
<feature type="coiled-coil region" evidence="1">
    <location>
        <begin position="39"/>
        <end position="91"/>
    </location>
</feature>
<dbReference type="EMBL" id="SJOL01006427">
    <property type="protein sequence ID" value="TGZ67095.1"/>
    <property type="molecule type" value="Genomic_DNA"/>
</dbReference>
<dbReference type="PANTHER" id="PTHR47012:SF3">
    <property type="entry name" value="LAMIN TAIL DOMAIN CONTAINING 1"/>
    <property type="match status" value="1"/>
</dbReference>
<keyword evidence="4" id="KW-1185">Reference proteome</keyword>
<dbReference type="InterPro" id="IPR042840">
    <property type="entry name" value="LMNTD1"/>
</dbReference>
<organism evidence="3 4">
    <name type="scientific">Opisthorchis felineus</name>
    <dbReference type="NCBI Taxonomy" id="147828"/>
    <lineage>
        <taxon>Eukaryota</taxon>
        <taxon>Metazoa</taxon>
        <taxon>Spiralia</taxon>
        <taxon>Lophotrochozoa</taxon>
        <taxon>Platyhelminthes</taxon>
        <taxon>Trematoda</taxon>
        <taxon>Digenea</taxon>
        <taxon>Opisthorchiida</taxon>
        <taxon>Opisthorchiata</taxon>
        <taxon>Opisthorchiidae</taxon>
        <taxon>Opisthorchis</taxon>
    </lineage>
</organism>
<keyword evidence="1" id="KW-0175">Coiled coil</keyword>
<dbReference type="Gene3D" id="2.60.40.1260">
    <property type="entry name" value="Lamin Tail domain"/>
    <property type="match status" value="1"/>
</dbReference>
<sequence>MLHHLQCELEEINTRFMQYIDKAKRLFGHQDYPSLTIVIEALKEDMHSLKLSYEKQLHKLICSVKKLENTIEELEREIYNKTEENARLADRISLESSKNAKLLLEVSELKTVLQQKDQQLLSFNSSLPTEFCERNSISNHDIKLYTSVDRTRRKRRSAEFPRHSISHKSTYAETILGLLGSLVEKFINSEESCTDIISVQNEIRKLQCLLKDEEHRLSSINNFHQVMVNENQSTPSRHSKRKQNFIARDFHRTSGALQISEINPQGRFVKIHNADNKGYNLSACKLMQTVDGDLLNEYEFDQLICLPAKASIALWTNDINNELSQQNHSASIRCQNIPCWGSGPNCTTSLYSPSGRLLAQLRGFSETTDDCVVLSSKMNSEECSCTTIGLPTTIPKKSGDSQTGSREIPDVFHKIKKNSITQHVQKFKPAYSSTHQTRN</sequence>
<proteinExistence type="predicted"/>